<feature type="domain" description="RING-CH-type" evidence="9">
    <location>
        <begin position="23"/>
        <end position="88"/>
    </location>
</feature>
<evidence type="ECO:0000256" key="4">
    <source>
        <dbReference type="ARBA" id="ARBA00022771"/>
    </source>
</evidence>
<dbReference type="Gene3D" id="3.30.40.10">
    <property type="entry name" value="Zinc/RING finger domain, C3HC4 (zinc finger)"/>
    <property type="match status" value="1"/>
</dbReference>
<dbReference type="PROSITE" id="PS51292">
    <property type="entry name" value="ZF_RING_CH"/>
    <property type="match status" value="1"/>
</dbReference>
<keyword evidence="2" id="KW-0812">Transmembrane</keyword>
<keyword evidence="7" id="KW-0472">Membrane</keyword>
<protein>
    <submittedName>
        <fullName evidence="10">E3 ubiquitin-protein ligase MARCH5-like protein</fullName>
    </submittedName>
</protein>
<keyword evidence="3" id="KW-0479">Metal-binding</keyword>
<keyword evidence="11" id="KW-1185">Reference proteome</keyword>
<dbReference type="InterPro" id="IPR011016">
    <property type="entry name" value="Znf_RING-CH"/>
</dbReference>
<comment type="caution">
    <text evidence="10">The sequence shown here is derived from an EMBL/GenBank/DDBJ whole genome shotgun (WGS) entry which is preliminary data.</text>
</comment>
<feature type="compositionally biased region" description="Basic and acidic residues" evidence="8">
    <location>
        <begin position="366"/>
        <end position="394"/>
    </location>
</feature>
<feature type="region of interest" description="Disordered" evidence="8">
    <location>
        <begin position="250"/>
        <end position="273"/>
    </location>
</feature>
<reference evidence="11" key="1">
    <citation type="journal article" date="2014" name="Genome Announc.">
        <title>Genome sequence and annotation of Acremonium chrysogenum, producer of the beta-lactam antibiotic cephalosporin C.</title>
        <authorList>
            <person name="Terfehr D."/>
            <person name="Dahlmann T.A."/>
            <person name="Specht T."/>
            <person name="Zadra I."/>
            <person name="Kuernsteiner H."/>
            <person name="Kueck U."/>
        </authorList>
    </citation>
    <scope>NUCLEOTIDE SEQUENCE [LARGE SCALE GENOMIC DNA]</scope>
    <source>
        <strain evidence="11">ATCC 11550 / CBS 779.69 / DSM 880 / IAM 14645 / JCM 23072 / IMI 49137</strain>
    </source>
</reference>
<evidence type="ECO:0000256" key="6">
    <source>
        <dbReference type="ARBA" id="ARBA00022989"/>
    </source>
</evidence>
<sequence length="531" mass="58519">MADRTGSPPAMPPEALAAITAPRAPDAPRRCFICLVDEEPSDPPGSWVDPCPCTLEAHQDCMMSWVTDCERSNKPLRCPVCKSDIEMEGPWDPIVAFSDAVQRRLTRVSPILLMTGVSAGIQFSSQMYGALAMWTFAGQEAVSDFMFGPDHDKPRGQMFANAAILTNVAPALLISQLLPGLGNKIFVPTASLYGMYHVMHDDGFVSWPPSPRLAMAVFPYIRSLYYNLYREFVFPHEMNLNRQLLGLPPIDDARQHQDNREQQPRNAERNREGGIIGFLQGVLDALDPDDEDDQGGDGGDFQIFQDGADGGEGQNNHRVILDVEVVIEGEQGDDDDVDLVIEEDHGDEDEEEDLPDLIDPPPNDGDQEREGAAGHEAIRREGQEPDRQGQHQEQEPAAPEAPAADEQLPPQNNHEVPPAPPANRVGLGTVLSNFSNQLVSALILPGISFAMGEALRVALPARWTQSSLCPFRKRPPGLLQQQWGRSLVGGCLYVVIKDVIRVYAKHRKVAAMGNRRVRNVDRPRRNAGSSR</sequence>
<gene>
    <name evidence="10" type="ORF">ACRE_090610</name>
</gene>
<dbReference type="HOGENOM" id="CLU_026793_1_0_1"/>
<evidence type="ECO:0000313" key="11">
    <source>
        <dbReference type="Proteomes" id="UP000029964"/>
    </source>
</evidence>
<dbReference type="PANTHER" id="PTHR46283">
    <property type="entry name" value="E3 UBIQUITIN-PROTEIN LIGASE MARCH5"/>
    <property type="match status" value="1"/>
</dbReference>
<feature type="compositionally biased region" description="Acidic residues" evidence="8">
    <location>
        <begin position="345"/>
        <end position="356"/>
    </location>
</feature>
<evidence type="ECO:0000256" key="5">
    <source>
        <dbReference type="ARBA" id="ARBA00022833"/>
    </source>
</evidence>
<evidence type="ECO:0000259" key="9">
    <source>
        <dbReference type="PROSITE" id="PS51292"/>
    </source>
</evidence>
<feature type="region of interest" description="Disordered" evidence="8">
    <location>
        <begin position="345"/>
        <end position="422"/>
    </location>
</feature>
<dbReference type="AlphaFoldDB" id="A0A086ST48"/>
<dbReference type="STRING" id="857340.A0A086ST48"/>
<dbReference type="GO" id="GO:0016020">
    <property type="term" value="C:membrane"/>
    <property type="evidence" value="ECO:0007669"/>
    <property type="project" value="UniProtKB-SubCell"/>
</dbReference>
<keyword evidence="6" id="KW-1133">Transmembrane helix</keyword>
<accession>A0A086ST48</accession>
<dbReference type="SUPFAM" id="SSF57850">
    <property type="entry name" value="RING/U-box"/>
    <property type="match status" value="1"/>
</dbReference>
<feature type="compositionally biased region" description="Acidic residues" evidence="8">
    <location>
        <begin position="286"/>
        <end position="295"/>
    </location>
</feature>
<dbReference type="GO" id="GO:0008270">
    <property type="term" value="F:zinc ion binding"/>
    <property type="evidence" value="ECO:0007669"/>
    <property type="project" value="UniProtKB-KW"/>
</dbReference>
<name>A0A086ST48_HAPC1</name>
<dbReference type="OrthoDB" id="5817083at2759"/>
<proteinExistence type="predicted"/>
<dbReference type="InterPro" id="IPR013083">
    <property type="entry name" value="Znf_RING/FYVE/PHD"/>
</dbReference>
<evidence type="ECO:0000256" key="3">
    <source>
        <dbReference type="ARBA" id="ARBA00022723"/>
    </source>
</evidence>
<dbReference type="EMBL" id="JPKY01000243">
    <property type="protein sequence ID" value="KFH40280.1"/>
    <property type="molecule type" value="Genomic_DNA"/>
</dbReference>
<evidence type="ECO:0000256" key="1">
    <source>
        <dbReference type="ARBA" id="ARBA00004141"/>
    </source>
</evidence>
<feature type="compositionally biased region" description="Low complexity" evidence="8">
    <location>
        <begin position="395"/>
        <end position="411"/>
    </location>
</feature>
<evidence type="ECO:0000256" key="7">
    <source>
        <dbReference type="ARBA" id="ARBA00023136"/>
    </source>
</evidence>
<keyword evidence="5" id="KW-0862">Zinc</keyword>
<keyword evidence="4" id="KW-0863">Zinc-finger</keyword>
<dbReference type="Proteomes" id="UP000029964">
    <property type="component" value="Unassembled WGS sequence"/>
</dbReference>
<feature type="compositionally biased region" description="Basic and acidic residues" evidence="8">
    <location>
        <begin position="251"/>
        <end position="272"/>
    </location>
</feature>
<evidence type="ECO:0000256" key="2">
    <source>
        <dbReference type="ARBA" id="ARBA00022692"/>
    </source>
</evidence>
<feature type="region of interest" description="Disordered" evidence="8">
    <location>
        <begin position="285"/>
        <end position="315"/>
    </location>
</feature>
<organism evidence="10 11">
    <name type="scientific">Hapsidospora chrysogenum (strain ATCC 11550 / CBS 779.69 / DSM 880 / IAM 14645 / JCM 23072 / IMI 49137)</name>
    <name type="common">Acremonium chrysogenum</name>
    <dbReference type="NCBI Taxonomy" id="857340"/>
    <lineage>
        <taxon>Eukaryota</taxon>
        <taxon>Fungi</taxon>
        <taxon>Dikarya</taxon>
        <taxon>Ascomycota</taxon>
        <taxon>Pezizomycotina</taxon>
        <taxon>Sordariomycetes</taxon>
        <taxon>Hypocreomycetidae</taxon>
        <taxon>Hypocreales</taxon>
        <taxon>Bionectriaceae</taxon>
        <taxon>Hapsidospora</taxon>
    </lineage>
</organism>
<evidence type="ECO:0000313" key="10">
    <source>
        <dbReference type="EMBL" id="KFH40280.1"/>
    </source>
</evidence>
<evidence type="ECO:0000256" key="8">
    <source>
        <dbReference type="SAM" id="MobiDB-lite"/>
    </source>
</evidence>
<dbReference type="SMART" id="SM00744">
    <property type="entry name" value="RINGv"/>
    <property type="match status" value="1"/>
</dbReference>
<comment type="subcellular location">
    <subcellularLocation>
        <location evidence="1">Membrane</location>
        <topology evidence="1">Multi-pass membrane protein</topology>
    </subcellularLocation>
</comment>